<dbReference type="PANTHER" id="PTHR10924">
    <property type="entry name" value="MAJOR FACILITATOR SUPERFAMILY PROTEIN-RELATED"/>
    <property type="match status" value="1"/>
</dbReference>
<evidence type="ECO:0000313" key="7">
    <source>
        <dbReference type="Proteomes" id="UP000663854"/>
    </source>
</evidence>
<name>A0A814N8Y8_9BILA</name>
<accession>A0A814N8Y8</accession>
<dbReference type="GO" id="GO:0022857">
    <property type="term" value="F:transmembrane transporter activity"/>
    <property type="evidence" value="ECO:0007669"/>
    <property type="project" value="InterPro"/>
</dbReference>
<dbReference type="InterPro" id="IPR011701">
    <property type="entry name" value="MFS"/>
</dbReference>
<evidence type="ECO:0000256" key="4">
    <source>
        <dbReference type="ARBA" id="ARBA00023136"/>
    </source>
</evidence>
<organism evidence="6 7">
    <name type="scientific">Rotaria sordida</name>
    <dbReference type="NCBI Taxonomy" id="392033"/>
    <lineage>
        <taxon>Eukaryota</taxon>
        <taxon>Metazoa</taxon>
        <taxon>Spiralia</taxon>
        <taxon>Gnathifera</taxon>
        <taxon>Rotifera</taxon>
        <taxon>Eurotatoria</taxon>
        <taxon>Bdelloidea</taxon>
        <taxon>Philodinida</taxon>
        <taxon>Philodinidae</taxon>
        <taxon>Rotaria</taxon>
    </lineage>
</organism>
<feature type="transmembrane region" description="Helical" evidence="5">
    <location>
        <begin position="28"/>
        <end position="48"/>
    </location>
</feature>
<comment type="caution">
    <text evidence="6">The sequence shown here is derived from an EMBL/GenBank/DDBJ whole genome shotgun (WGS) entry which is preliminary data.</text>
</comment>
<dbReference type="SUPFAM" id="SSF103473">
    <property type="entry name" value="MFS general substrate transporter"/>
    <property type="match status" value="1"/>
</dbReference>
<keyword evidence="3 5" id="KW-1133">Transmembrane helix</keyword>
<sequence>MKSNTTETAFTLPIIEARPAYVLYPRRFYILFVFSFLAFTQCLMWLTFSPIARSTEIYYHISESTVDLLLNWGSIIFIPCLPLTYLLLNKRHGLRHCVILLAVGNFIAALVRIIPVVVTKPSSPNFSSIALPFLHIGQILNAACGPLASAPVSQLSCLWFAPHERTRATTFAICFNNFGAAVGFVISPFIVSSPDYIPHLLYVHLGLAFISCIFALLYFPPQPPSAPSAAAELLILHPISEQNNNSLKTFMNDTWRCLTTPSFVLLTAASGTLSGTFGAWTSLYDLILKPENYTEQQAGWFGFGSSIAGIIGGLCLSFLADTRRFQHSLKALIVTAFVGCLISIIWFQLSVRTFFYDKPILPSTAVTIGLSITLAGLFFGAGSPLIYEAIAELMFPLPESLSASILVQWVNVTALILLFIAPNRYKLMNLLVLIVIISCIVMVLLARFSYKRRDEDERKRLQKEQDHILGSGLLSPYRNDIINQP</sequence>
<feature type="transmembrane region" description="Helical" evidence="5">
    <location>
        <begin position="138"/>
        <end position="161"/>
    </location>
</feature>
<reference evidence="6" key="1">
    <citation type="submission" date="2021-02" db="EMBL/GenBank/DDBJ databases">
        <authorList>
            <person name="Nowell W R."/>
        </authorList>
    </citation>
    <scope>NUCLEOTIDE SEQUENCE</scope>
</reference>
<keyword evidence="2 5" id="KW-0812">Transmembrane</keyword>
<feature type="transmembrane region" description="Helical" evidence="5">
    <location>
        <begin position="68"/>
        <end position="88"/>
    </location>
</feature>
<dbReference type="InterPro" id="IPR036259">
    <property type="entry name" value="MFS_trans_sf"/>
</dbReference>
<feature type="transmembrane region" description="Helical" evidence="5">
    <location>
        <begin position="196"/>
        <end position="219"/>
    </location>
</feature>
<dbReference type="Pfam" id="PF07690">
    <property type="entry name" value="MFS_1"/>
    <property type="match status" value="1"/>
</dbReference>
<feature type="transmembrane region" description="Helical" evidence="5">
    <location>
        <begin position="401"/>
        <end position="421"/>
    </location>
</feature>
<feature type="transmembrane region" description="Helical" evidence="5">
    <location>
        <begin position="97"/>
        <end position="118"/>
    </location>
</feature>
<gene>
    <name evidence="6" type="ORF">PYM288_LOCUS19128</name>
</gene>
<proteinExistence type="predicted"/>
<feature type="transmembrane region" description="Helical" evidence="5">
    <location>
        <begin position="427"/>
        <end position="450"/>
    </location>
</feature>
<evidence type="ECO:0000256" key="2">
    <source>
        <dbReference type="ARBA" id="ARBA00022692"/>
    </source>
</evidence>
<feature type="transmembrane region" description="Helical" evidence="5">
    <location>
        <begin position="331"/>
        <end position="349"/>
    </location>
</feature>
<feature type="transmembrane region" description="Helical" evidence="5">
    <location>
        <begin position="258"/>
        <end position="280"/>
    </location>
</feature>
<dbReference type="EMBL" id="CAJNOH010000621">
    <property type="protein sequence ID" value="CAF1090112.1"/>
    <property type="molecule type" value="Genomic_DNA"/>
</dbReference>
<dbReference type="PANTHER" id="PTHR10924:SF27">
    <property type="entry name" value="SOLUTE CARRIER FAMILY 49 MEMBER 4"/>
    <property type="match status" value="1"/>
</dbReference>
<feature type="transmembrane region" description="Helical" evidence="5">
    <location>
        <begin position="361"/>
        <end position="380"/>
    </location>
</feature>
<dbReference type="AlphaFoldDB" id="A0A814N8Y8"/>
<dbReference type="InterPro" id="IPR049680">
    <property type="entry name" value="FLVCR1-2_SLC49-like"/>
</dbReference>
<dbReference type="Gene3D" id="1.20.1250.20">
    <property type="entry name" value="MFS general substrate transporter like domains"/>
    <property type="match status" value="1"/>
</dbReference>
<keyword evidence="4 5" id="KW-0472">Membrane</keyword>
<dbReference type="GO" id="GO:0016020">
    <property type="term" value="C:membrane"/>
    <property type="evidence" value="ECO:0007669"/>
    <property type="project" value="UniProtKB-SubCell"/>
</dbReference>
<evidence type="ECO:0000256" key="1">
    <source>
        <dbReference type="ARBA" id="ARBA00004141"/>
    </source>
</evidence>
<protein>
    <submittedName>
        <fullName evidence="6">Uncharacterized protein</fullName>
    </submittedName>
</protein>
<evidence type="ECO:0000256" key="5">
    <source>
        <dbReference type="SAM" id="Phobius"/>
    </source>
</evidence>
<comment type="subcellular location">
    <subcellularLocation>
        <location evidence="1">Membrane</location>
        <topology evidence="1">Multi-pass membrane protein</topology>
    </subcellularLocation>
</comment>
<feature type="transmembrane region" description="Helical" evidence="5">
    <location>
        <begin position="168"/>
        <end position="190"/>
    </location>
</feature>
<dbReference type="Proteomes" id="UP000663854">
    <property type="component" value="Unassembled WGS sequence"/>
</dbReference>
<evidence type="ECO:0000313" key="6">
    <source>
        <dbReference type="EMBL" id="CAF1090112.1"/>
    </source>
</evidence>
<feature type="transmembrane region" description="Helical" evidence="5">
    <location>
        <begin position="300"/>
        <end position="319"/>
    </location>
</feature>
<evidence type="ECO:0000256" key="3">
    <source>
        <dbReference type="ARBA" id="ARBA00022989"/>
    </source>
</evidence>